<organism evidence="1 2">
    <name type="scientific">Rhizobium leguminosarum</name>
    <dbReference type="NCBI Taxonomy" id="384"/>
    <lineage>
        <taxon>Bacteria</taxon>
        <taxon>Pseudomonadati</taxon>
        <taxon>Pseudomonadota</taxon>
        <taxon>Alphaproteobacteria</taxon>
        <taxon>Hyphomicrobiales</taxon>
        <taxon>Rhizobiaceae</taxon>
        <taxon>Rhizobium/Agrobacterium group</taxon>
        <taxon>Rhizobium</taxon>
    </lineage>
</organism>
<dbReference type="AlphaFoldDB" id="A0A2K9ZGW7"/>
<reference evidence="1 2" key="1">
    <citation type="submission" date="2017-11" db="EMBL/GenBank/DDBJ databases">
        <title>Complete genome of Rhizobium leguminosarum Norway, an ineffective micro-symbiont.</title>
        <authorList>
            <person name="Hoffrichter A."/>
            <person name="Liang J."/>
            <person name="Brachmann A."/>
            <person name="Marin M."/>
        </authorList>
    </citation>
    <scope>NUCLEOTIDE SEQUENCE [LARGE SCALE GENOMIC DNA]</scope>
    <source>
        <strain evidence="1 2">Norway</strain>
        <plasmid evidence="2">Plasmid prln3</plasmid>
    </source>
</reference>
<accession>A0A2K9ZGW7</accession>
<dbReference type="EMBL" id="CP025015">
    <property type="protein sequence ID" value="AUW47496.1"/>
    <property type="molecule type" value="Genomic_DNA"/>
</dbReference>
<geneLocation type="plasmid" evidence="2">
    <name>prln3</name>
</geneLocation>
<evidence type="ECO:0000313" key="2">
    <source>
        <dbReference type="Proteomes" id="UP000238523"/>
    </source>
</evidence>
<keyword evidence="1" id="KW-0614">Plasmid</keyword>
<name>A0A2K9ZGW7_RHILE</name>
<gene>
    <name evidence="1" type="ORF">CUJ84_pRLN3000375</name>
</gene>
<protein>
    <submittedName>
        <fullName evidence="1">Uncharacterized protein</fullName>
    </submittedName>
</protein>
<sequence>MITSSLLLIPSLLRQLAPGRKLAVLTADSRHLSDDLLGIQDVVDRERTVVGGLQDSAYMRNALAHPFVPTDVDHIEQEVGDRIAGLRAYHSEIAMLLFECTGFPIVAKALRRKTRLPIYDITDLCKLTLSTVVNRDLI</sequence>
<proteinExistence type="predicted"/>
<evidence type="ECO:0000313" key="1">
    <source>
        <dbReference type="EMBL" id="AUW47496.1"/>
    </source>
</evidence>
<dbReference type="Proteomes" id="UP000238523">
    <property type="component" value="Plasmid pRLN3"/>
</dbReference>